<keyword evidence="2 3" id="KW-0040">ANK repeat</keyword>
<evidence type="ECO:0000313" key="5">
    <source>
        <dbReference type="EMBL" id="RLL93057.1"/>
    </source>
</evidence>
<feature type="domain" description="F-box" evidence="4">
    <location>
        <begin position="1"/>
        <end position="45"/>
    </location>
</feature>
<dbReference type="InterPro" id="IPR002110">
    <property type="entry name" value="Ankyrin_rpt"/>
</dbReference>
<evidence type="ECO:0000256" key="2">
    <source>
        <dbReference type="ARBA" id="ARBA00023043"/>
    </source>
</evidence>
<dbReference type="InterPro" id="IPR036047">
    <property type="entry name" value="F-box-like_dom_sf"/>
</dbReference>
<evidence type="ECO:0000256" key="3">
    <source>
        <dbReference type="PROSITE-ProRule" id="PRU00023"/>
    </source>
</evidence>
<dbReference type="InterPro" id="IPR036770">
    <property type="entry name" value="Ankyrin_rpt-contain_sf"/>
</dbReference>
<dbReference type="PANTHER" id="PTHR24171">
    <property type="entry name" value="ANKYRIN REPEAT DOMAIN-CONTAINING PROTEIN 39-RELATED"/>
    <property type="match status" value="1"/>
</dbReference>
<name>A0A421CT39_9EURO</name>
<gene>
    <name evidence="5" type="ORF">CFD26_101294</name>
</gene>
<dbReference type="PROSITE" id="PS50088">
    <property type="entry name" value="ANK_REPEAT"/>
    <property type="match status" value="3"/>
</dbReference>
<evidence type="ECO:0000259" key="4">
    <source>
        <dbReference type="PROSITE" id="PS50181"/>
    </source>
</evidence>
<feature type="repeat" description="ANK" evidence="3">
    <location>
        <begin position="117"/>
        <end position="149"/>
    </location>
</feature>
<keyword evidence="1" id="KW-0677">Repeat</keyword>
<evidence type="ECO:0000256" key="1">
    <source>
        <dbReference type="ARBA" id="ARBA00022737"/>
    </source>
</evidence>
<dbReference type="AlphaFoldDB" id="A0A421CT39"/>
<dbReference type="SUPFAM" id="SSF48403">
    <property type="entry name" value="Ankyrin repeat"/>
    <property type="match status" value="1"/>
</dbReference>
<proteinExistence type="predicted"/>
<dbReference type="PANTHER" id="PTHR24171:SF9">
    <property type="entry name" value="ANKYRIN REPEAT DOMAIN-CONTAINING PROTEIN 39"/>
    <property type="match status" value="1"/>
</dbReference>
<dbReference type="Gene3D" id="1.25.40.20">
    <property type="entry name" value="Ankyrin repeat-containing domain"/>
    <property type="match status" value="2"/>
</dbReference>
<dbReference type="PROSITE" id="PS50297">
    <property type="entry name" value="ANK_REP_REGION"/>
    <property type="match status" value="3"/>
</dbReference>
<dbReference type="Proteomes" id="UP000215289">
    <property type="component" value="Unassembled WGS sequence"/>
</dbReference>
<dbReference type="InterPro" id="IPR001810">
    <property type="entry name" value="F-box_dom"/>
</dbReference>
<dbReference type="Pfam" id="PF12796">
    <property type="entry name" value="Ank_2"/>
    <property type="match status" value="2"/>
</dbReference>
<dbReference type="STRING" id="1245748.A0A421CT39"/>
<feature type="repeat" description="ANK" evidence="3">
    <location>
        <begin position="288"/>
        <end position="320"/>
    </location>
</feature>
<dbReference type="OrthoDB" id="366390at2759"/>
<accession>A0A421CT39</accession>
<organism evidence="5 6">
    <name type="scientific">Aspergillus turcosus</name>
    <dbReference type="NCBI Taxonomy" id="1245748"/>
    <lineage>
        <taxon>Eukaryota</taxon>
        <taxon>Fungi</taxon>
        <taxon>Dikarya</taxon>
        <taxon>Ascomycota</taxon>
        <taxon>Pezizomycotina</taxon>
        <taxon>Eurotiomycetes</taxon>
        <taxon>Eurotiomycetidae</taxon>
        <taxon>Eurotiales</taxon>
        <taxon>Aspergillaceae</taxon>
        <taxon>Aspergillus</taxon>
        <taxon>Aspergillus subgen. Fumigati</taxon>
    </lineage>
</organism>
<dbReference type="EMBL" id="NIDN02000426">
    <property type="protein sequence ID" value="RLL93057.1"/>
    <property type="molecule type" value="Genomic_DNA"/>
</dbReference>
<sequence>MGLLELPNELLVLIADYLEYANLNSLCRVNRQLHNILNHYLYQQNIQQDDSDVMQWAAIHGCMATLRKALQYGADVNTTAPENCASFPDGFELRVSELLWYPLEKETQPRKFALGEEEATPLMIASDAGYTELVETLLQRGARVNVAGDTTGVTPLMAAASAGHTRVMEILLAAGADATIKLYERVTALDLAAQQGHVAAVSALLRFDADRSRIPWDGALADAAVFGHIKVVRAFLDAGADPRAGYGRDGHDRPLIFWATDGDCPDIVSLLLDSGADIERRYNSTRNSTATQLIFAAHIGSRKVCEMLLRRGADIDARDENGRSALWWAKEKGHTNTEEMLLEYGAEDTDPYEYLTCVWEKDD</sequence>
<dbReference type="Pfam" id="PF12937">
    <property type="entry name" value="F-box-like"/>
    <property type="match status" value="1"/>
</dbReference>
<dbReference type="SUPFAM" id="SSF81383">
    <property type="entry name" value="F-box domain"/>
    <property type="match status" value="1"/>
</dbReference>
<reference evidence="5 6" key="1">
    <citation type="submission" date="2018-08" db="EMBL/GenBank/DDBJ databases">
        <title>Draft genome sequences of two Aspergillus turcosus clinical strains isolated from bronchoalveolar lavage fluid: one azole-susceptible and the other azole-resistant.</title>
        <authorList>
            <person name="Parent-Michaud M."/>
            <person name="Dufresne P.J."/>
            <person name="Fournier E."/>
            <person name="Martineau C."/>
            <person name="Moreira S."/>
            <person name="Perkins V."/>
            <person name="De Repentigny L."/>
            <person name="Dufresne S.F."/>
        </authorList>
    </citation>
    <scope>NUCLEOTIDE SEQUENCE [LARGE SCALE GENOMIC DNA]</scope>
    <source>
        <strain evidence="5">HMR AF 1038</strain>
    </source>
</reference>
<feature type="repeat" description="ANK" evidence="3">
    <location>
        <begin position="151"/>
        <end position="183"/>
    </location>
</feature>
<keyword evidence="6" id="KW-1185">Reference proteome</keyword>
<dbReference type="PRINTS" id="PR01415">
    <property type="entry name" value="ANKYRIN"/>
</dbReference>
<dbReference type="SMART" id="SM00256">
    <property type="entry name" value="FBOX"/>
    <property type="match status" value="1"/>
</dbReference>
<protein>
    <recommendedName>
        <fullName evidence="4">F-box domain-containing protein</fullName>
    </recommendedName>
</protein>
<evidence type="ECO:0000313" key="6">
    <source>
        <dbReference type="Proteomes" id="UP000215289"/>
    </source>
</evidence>
<comment type="caution">
    <text evidence="5">The sequence shown here is derived from an EMBL/GenBank/DDBJ whole genome shotgun (WGS) entry which is preliminary data.</text>
</comment>
<dbReference type="SMART" id="SM00248">
    <property type="entry name" value="ANK"/>
    <property type="match status" value="8"/>
</dbReference>
<dbReference type="PROSITE" id="PS50181">
    <property type="entry name" value="FBOX"/>
    <property type="match status" value="1"/>
</dbReference>